<organism evidence="3 4">
    <name type="scientific">Bremerella cremea</name>
    <dbReference type="NCBI Taxonomy" id="1031537"/>
    <lineage>
        <taxon>Bacteria</taxon>
        <taxon>Pseudomonadati</taxon>
        <taxon>Planctomycetota</taxon>
        <taxon>Planctomycetia</taxon>
        <taxon>Pirellulales</taxon>
        <taxon>Pirellulaceae</taxon>
        <taxon>Bremerella</taxon>
    </lineage>
</organism>
<dbReference type="InterPro" id="IPR011453">
    <property type="entry name" value="DUF1559"/>
</dbReference>
<dbReference type="PANTHER" id="PTHR30093">
    <property type="entry name" value="GENERAL SECRETION PATHWAY PROTEIN G"/>
    <property type="match status" value="1"/>
</dbReference>
<proteinExistence type="predicted"/>
<keyword evidence="1" id="KW-0812">Transmembrane</keyword>
<dbReference type="OrthoDB" id="250444at2"/>
<reference evidence="3 4" key="1">
    <citation type="submission" date="2018-07" db="EMBL/GenBank/DDBJ databases">
        <title>Comparative genomes isolates from brazilian mangrove.</title>
        <authorList>
            <person name="De Araujo J.E."/>
            <person name="Taketani R.G."/>
            <person name="Silva M.C.P."/>
            <person name="Lourenco M.V."/>
            <person name="Oliveira V.M."/>
            <person name="Andreote F.D."/>
        </authorList>
    </citation>
    <scope>NUCLEOTIDE SEQUENCE [LARGE SCALE GENOMIC DNA]</scope>
    <source>
        <strain evidence="3 4">HEX PRIS-MGV</strain>
    </source>
</reference>
<evidence type="ECO:0000313" key="4">
    <source>
        <dbReference type="Proteomes" id="UP000253562"/>
    </source>
</evidence>
<dbReference type="Pfam" id="PF07596">
    <property type="entry name" value="SBP_bac_10"/>
    <property type="match status" value="1"/>
</dbReference>
<dbReference type="AlphaFoldDB" id="A0A368KWJ7"/>
<dbReference type="InterPro" id="IPR027558">
    <property type="entry name" value="Pre_pil_HX9DG_C"/>
</dbReference>
<dbReference type="Proteomes" id="UP000253562">
    <property type="component" value="Unassembled WGS sequence"/>
</dbReference>
<feature type="transmembrane region" description="Helical" evidence="1">
    <location>
        <begin position="27"/>
        <end position="52"/>
    </location>
</feature>
<evidence type="ECO:0000259" key="2">
    <source>
        <dbReference type="Pfam" id="PF07596"/>
    </source>
</evidence>
<dbReference type="EMBL" id="QPEX01000011">
    <property type="protein sequence ID" value="RCS52739.1"/>
    <property type="molecule type" value="Genomic_DNA"/>
</dbReference>
<accession>A0A368KWJ7</accession>
<keyword evidence="1" id="KW-1133">Transmembrane helix</keyword>
<gene>
    <name evidence="3" type="ORF">DTL42_07840</name>
</gene>
<sequence>MNAAPDPHTDDSLEAANRQYDRSRMPWMIAIVLVGFLFIGCIVGGPIVMFMLYSRESARRTQCEANLKELAFNMDTYYGVHESFPAGWDVAENEDPPQPGWGWPAKVLTVTGAVYPSADALDKTLGSVLLQNDQRLELLQEAISGYLCPADEVYTYQGENHPDRRWVHDEQPVPFGLTTYVGNAGHLHDVAGAQPNTGIFFGNSRITIEQITDGQSYTIMVGERDLTQCRAGSWPGVPNPMSHDGGPSIWSVVAGARPKINAPPWNSDTECGEGFSSFHPDGVNVLMVDGSVKFLTNDIESNWNADAHSPEQGVLQRMMIRNYGDNLPGQ</sequence>
<comment type="caution">
    <text evidence="3">The sequence shown here is derived from an EMBL/GenBank/DDBJ whole genome shotgun (WGS) entry which is preliminary data.</text>
</comment>
<evidence type="ECO:0000313" key="3">
    <source>
        <dbReference type="EMBL" id="RCS52739.1"/>
    </source>
</evidence>
<feature type="domain" description="DUF1559" evidence="2">
    <location>
        <begin position="55"/>
        <end position="301"/>
    </location>
</feature>
<evidence type="ECO:0000256" key="1">
    <source>
        <dbReference type="SAM" id="Phobius"/>
    </source>
</evidence>
<dbReference type="PANTHER" id="PTHR30093:SF2">
    <property type="entry name" value="TYPE II SECRETION SYSTEM PROTEIN H"/>
    <property type="match status" value="1"/>
</dbReference>
<protein>
    <submittedName>
        <fullName evidence="3">DUF1559 domain-containing protein</fullName>
    </submittedName>
</protein>
<name>A0A368KWJ7_9BACT</name>
<keyword evidence="1" id="KW-0472">Membrane</keyword>
<dbReference type="RefSeq" id="WP_114368165.1">
    <property type="nucleotide sequence ID" value="NZ_QPEX01000011.1"/>
</dbReference>
<dbReference type="NCBIfam" id="TIGR04294">
    <property type="entry name" value="pre_pil_HX9DG"/>
    <property type="match status" value="1"/>
</dbReference>